<evidence type="ECO:0000259" key="24">
    <source>
        <dbReference type="Pfam" id="PF02434"/>
    </source>
</evidence>
<dbReference type="AlphaFoldDB" id="A0A7N4P5V9"/>
<keyword evidence="9 22" id="KW-0479">Metal-binding</keyword>
<dbReference type="GO" id="GO:0046872">
    <property type="term" value="F:metal ion binding"/>
    <property type="evidence" value="ECO:0007669"/>
    <property type="project" value="UniProtKB-KW"/>
</dbReference>
<keyword evidence="6 22" id="KW-0328">Glycosyltransferase</keyword>
<feature type="compositionally biased region" description="Basic and acidic residues" evidence="23">
    <location>
        <begin position="395"/>
        <end position="410"/>
    </location>
</feature>
<dbReference type="GO" id="GO:0016263">
    <property type="term" value="F:glycoprotein-N-acetylgalactosamine 3-beta-galactosyltransferase activity"/>
    <property type="evidence" value="ECO:0007669"/>
    <property type="project" value="UniProtKB-UniRule"/>
</dbReference>
<keyword evidence="7 22" id="KW-0808">Transferase</keyword>
<reference evidence="25" key="3">
    <citation type="submission" date="2025-09" db="UniProtKB">
        <authorList>
            <consortium name="Ensembl"/>
        </authorList>
    </citation>
    <scope>IDENTIFICATION</scope>
</reference>
<evidence type="ECO:0000256" key="8">
    <source>
        <dbReference type="ARBA" id="ARBA00022692"/>
    </source>
</evidence>
<evidence type="ECO:0000256" key="20">
    <source>
        <dbReference type="ARBA" id="ARBA00053789"/>
    </source>
</evidence>
<evidence type="ECO:0000256" key="4">
    <source>
        <dbReference type="ARBA" id="ARBA00006462"/>
    </source>
</evidence>
<evidence type="ECO:0000256" key="21">
    <source>
        <dbReference type="ARBA" id="ARBA00064802"/>
    </source>
</evidence>
<keyword evidence="12" id="KW-1133">Transmembrane helix</keyword>
<dbReference type="GO" id="GO:0006493">
    <property type="term" value="P:protein O-linked glycosylation"/>
    <property type="evidence" value="ECO:0007669"/>
    <property type="project" value="Ensembl"/>
</dbReference>
<evidence type="ECO:0000256" key="10">
    <source>
        <dbReference type="ARBA" id="ARBA00022741"/>
    </source>
</evidence>
<name>A0A7N4P5V9_SARHA</name>
<evidence type="ECO:0000256" key="7">
    <source>
        <dbReference type="ARBA" id="ARBA00022679"/>
    </source>
</evidence>
<dbReference type="Pfam" id="PF02434">
    <property type="entry name" value="Fringe"/>
    <property type="match status" value="1"/>
</dbReference>
<feature type="domain" description="Fringe-like glycosyltransferase" evidence="24">
    <location>
        <begin position="148"/>
        <end position="301"/>
    </location>
</feature>
<dbReference type="RefSeq" id="XP_003772552.2">
    <property type="nucleotide sequence ID" value="XM_003772504.4"/>
</dbReference>
<dbReference type="InParanoid" id="A0A7N4P5V9"/>
<dbReference type="Gene3D" id="3.90.550.50">
    <property type="match status" value="1"/>
</dbReference>
<dbReference type="FunCoup" id="A0A7N4P5V9">
    <property type="interactions" value="720"/>
</dbReference>
<evidence type="ECO:0000256" key="19">
    <source>
        <dbReference type="ARBA" id="ARBA00051758"/>
    </source>
</evidence>
<comment type="subcellular location">
    <subcellularLocation>
        <location evidence="2 22">Membrane</location>
        <topology evidence="2 22">Single-pass type II membrane protein</topology>
    </subcellularLocation>
</comment>
<dbReference type="FunFam" id="3.90.550.50:FF:000007">
    <property type="entry name" value="Glycoprotein-N-acetylgalactosamine 3-beta-galactosyltransferase 1"/>
    <property type="match status" value="1"/>
</dbReference>
<gene>
    <name evidence="25" type="primary">C1GALT1</name>
</gene>
<dbReference type="PANTHER" id="PTHR23033:SF13">
    <property type="entry name" value="GLYCOPROTEIN-N-ACETYLGALACTOSAMINE 3-BETA-GALACTOSYLTRANSFERASE 1"/>
    <property type="match status" value="1"/>
</dbReference>
<dbReference type="GeneTree" id="ENSGT00940000155000"/>
<keyword evidence="26" id="KW-1185">Reference proteome</keyword>
<keyword evidence="11" id="KW-0735">Signal-anchor</keyword>
<dbReference type="GO" id="GO:0000166">
    <property type="term" value="F:nucleotide binding"/>
    <property type="evidence" value="ECO:0007669"/>
    <property type="project" value="UniProtKB-KW"/>
</dbReference>
<evidence type="ECO:0000256" key="17">
    <source>
        <dbReference type="ARBA" id="ARBA00048842"/>
    </source>
</evidence>
<keyword evidence="10" id="KW-0547">Nucleotide-binding</keyword>
<dbReference type="UniPathway" id="UPA00378"/>
<dbReference type="GeneID" id="100932643"/>
<proteinExistence type="inferred from homology"/>
<keyword evidence="14" id="KW-1015">Disulfide bond</keyword>
<dbReference type="GO" id="GO:0001822">
    <property type="term" value="P:kidney development"/>
    <property type="evidence" value="ECO:0007669"/>
    <property type="project" value="Ensembl"/>
</dbReference>
<keyword evidence="13" id="KW-0472">Membrane</keyword>
<dbReference type="PANTHER" id="PTHR23033">
    <property type="entry name" value="BETA1,3-GALACTOSYLTRANSFERASE"/>
    <property type="match status" value="1"/>
</dbReference>
<reference evidence="25" key="2">
    <citation type="submission" date="2025-08" db="UniProtKB">
        <authorList>
            <consortium name="Ensembl"/>
        </authorList>
    </citation>
    <scope>IDENTIFICATION</scope>
</reference>
<dbReference type="KEGG" id="shr:100932643"/>
<accession>A0A7N4P5V9</accession>
<keyword evidence="8" id="KW-0812">Transmembrane</keyword>
<evidence type="ECO:0000256" key="1">
    <source>
        <dbReference type="ARBA" id="ARBA00001936"/>
    </source>
</evidence>
<evidence type="ECO:0000256" key="14">
    <source>
        <dbReference type="ARBA" id="ARBA00023157"/>
    </source>
</evidence>
<comment type="cofactor">
    <cofactor evidence="1 22">
        <name>Mn(2+)</name>
        <dbReference type="ChEBI" id="CHEBI:29035"/>
    </cofactor>
</comment>
<dbReference type="GO" id="GO:0060576">
    <property type="term" value="P:intestinal epithelial cell development"/>
    <property type="evidence" value="ECO:0007669"/>
    <property type="project" value="Ensembl"/>
</dbReference>
<evidence type="ECO:0000256" key="5">
    <source>
        <dbReference type="ARBA" id="ARBA00012557"/>
    </source>
</evidence>
<evidence type="ECO:0000256" key="13">
    <source>
        <dbReference type="ARBA" id="ARBA00023136"/>
    </source>
</evidence>
<comment type="catalytic activity">
    <reaction evidence="18">
        <text>a 3-O-[N-acetyl-alpha-D-galactosaminyl]-L-seryl-[protein] + UDP-alpha-D-galactose = a 3-O-[beta-D-galactosyl-(1-&gt;3)-N-acetyl-alpha-D-galactosaminyl]-L-seryl-[protein] + UDP + H(+)</text>
        <dbReference type="Rhea" id="RHEA:56200"/>
        <dbReference type="Rhea" id="RHEA-COMP:12788"/>
        <dbReference type="Rhea" id="RHEA-COMP:13922"/>
        <dbReference type="ChEBI" id="CHEBI:15378"/>
        <dbReference type="ChEBI" id="CHEBI:53604"/>
        <dbReference type="ChEBI" id="CHEBI:58223"/>
        <dbReference type="ChEBI" id="CHEBI:66914"/>
        <dbReference type="ChEBI" id="CHEBI:137949"/>
    </reaction>
    <physiologicalReaction direction="left-to-right" evidence="18">
        <dbReference type="Rhea" id="RHEA:56201"/>
    </physiologicalReaction>
</comment>
<evidence type="ECO:0000256" key="9">
    <source>
        <dbReference type="ARBA" id="ARBA00022723"/>
    </source>
</evidence>
<comment type="similarity">
    <text evidence="4 22">Belongs to the glycosyltransferase 31 family. Beta3-Gal-T subfamily.</text>
</comment>
<comment type="function">
    <text evidence="20">Glycosyltransferase that generates the core 1 O-glycan Gal-beta1-3GalNAc-alpha1-Ser/Thr (T antigen), which is a precursor for many extended O-glycans in glycoproteins. Plays a central role in many processes, such as angiogenesis, thrombopoiesis and kidney homeostasis development.</text>
</comment>
<evidence type="ECO:0000256" key="12">
    <source>
        <dbReference type="ARBA" id="ARBA00022989"/>
    </source>
</evidence>
<comment type="subunit">
    <text evidence="21">Homodimer; disulfide-linked. Interacts with the C1GALT1C1 chaperone; required for galactosyltransferase activity.</text>
</comment>
<evidence type="ECO:0000256" key="11">
    <source>
        <dbReference type="ARBA" id="ARBA00022968"/>
    </source>
</evidence>
<dbReference type="InterPro" id="IPR003378">
    <property type="entry name" value="Fringe-like_glycosylTrfase"/>
</dbReference>
<feature type="region of interest" description="Disordered" evidence="23">
    <location>
        <begin position="388"/>
        <end position="410"/>
    </location>
</feature>
<evidence type="ECO:0000313" key="26">
    <source>
        <dbReference type="Proteomes" id="UP000007648"/>
    </source>
</evidence>
<comment type="pathway">
    <text evidence="3">Protein modification; protein glycosylation.</text>
</comment>
<sequence>MLGKLGPHGHRFLGLWLRRGAVCTFFSPRGPGVCDEPPVPAEGRPQEMASKSLPSLLTFLCGSVVGFFLCYQILHILLEKPAETQPHIIHNDPHARHAEDSAHGHLEGQMDFGADISQHRDEDKHVAEELYHRVRVLCWVMTGPQNLEKKARHVKATWGRRCNRLLFMSSEENKDFPTVGLDAREGRDQLYWKTIRAFQYVYEHHPDEADWFMKADDDTYVVLDNLRWLLARHDPAKPIYFGRRFKPYVKQGYMSGGAGYVLSREALRRFVEAFRTNRCSHSSSVEDLALGKCMEAIGVEAGDSRDPSGKETFHPFVPEHHLIKGYLPKTFWYWNYNYYPPVEGPGCCSDLAVSFHYVDSTTMYQLEYLVHHLRPYGYSYRYQPALPEAPAKQASEADRKEGPQEKSGNR</sequence>
<dbReference type="OrthoDB" id="414175at2759"/>
<dbReference type="GO" id="GO:0001525">
    <property type="term" value="P:angiogenesis"/>
    <property type="evidence" value="ECO:0007669"/>
    <property type="project" value="Ensembl"/>
</dbReference>
<dbReference type="Proteomes" id="UP000007648">
    <property type="component" value="Unassembled WGS sequence"/>
</dbReference>
<dbReference type="Ensembl" id="ENSSHAT00000049042.1">
    <property type="protein sequence ID" value="ENSSHAP00000033513.1"/>
    <property type="gene ID" value="ENSSHAG00000006557.2"/>
</dbReference>
<evidence type="ECO:0000256" key="16">
    <source>
        <dbReference type="ARBA" id="ARBA00040898"/>
    </source>
</evidence>
<evidence type="ECO:0000256" key="15">
    <source>
        <dbReference type="ARBA" id="ARBA00023211"/>
    </source>
</evidence>
<evidence type="ECO:0000256" key="2">
    <source>
        <dbReference type="ARBA" id="ARBA00004606"/>
    </source>
</evidence>
<dbReference type="InterPro" id="IPR026050">
    <property type="entry name" value="C1GALT1/C1GALT1_chp1"/>
</dbReference>
<comment type="catalytic activity">
    <reaction evidence="17 22">
        <text>an N-acetyl-alpha-D-galactosaminyl derivative + UDP-alpha-D-galactose = a beta-D-galactosyl-(1-&gt;3)-N-acetyl-alpha-D-galactosaminyl derivative + UDP + H(+)</text>
        <dbReference type="Rhea" id="RHEA:15621"/>
        <dbReference type="ChEBI" id="CHEBI:15378"/>
        <dbReference type="ChEBI" id="CHEBI:28257"/>
        <dbReference type="ChEBI" id="CHEBI:58223"/>
        <dbReference type="ChEBI" id="CHEBI:66914"/>
        <dbReference type="ChEBI" id="CHEBI:133470"/>
        <dbReference type="EC" id="2.4.1.122"/>
    </reaction>
</comment>
<organism evidence="25 26">
    <name type="scientific">Sarcophilus harrisii</name>
    <name type="common">Tasmanian devil</name>
    <name type="synonym">Sarcophilus laniarius</name>
    <dbReference type="NCBI Taxonomy" id="9305"/>
    <lineage>
        <taxon>Eukaryota</taxon>
        <taxon>Metazoa</taxon>
        <taxon>Chordata</taxon>
        <taxon>Craniata</taxon>
        <taxon>Vertebrata</taxon>
        <taxon>Euteleostomi</taxon>
        <taxon>Mammalia</taxon>
        <taxon>Metatheria</taxon>
        <taxon>Dasyuromorphia</taxon>
        <taxon>Dasyuridae</taxon>
        <taxon>Sarcophilus</taxon>
    </lineage>
</organism>
<evidence type="ECO:0000256" key="6">
    <source>
        <dbReference type="ARBA" id="ARBA00022676"/>
    </source>
</evidence>
<keyword evidence="15 22" id="KW-0464">Manganese</keyword>
<dbReference type="EC" id="2.4.1.122" evidence="5 22"/>
<evidence type="ECO:0000256" key="18">
    <source>
        <dbReference type="ARBA" id="ARBA00051634"/>
    </source>
</evidence>
<dbReference type="CTD" id="56913"/>
<protein>
    <recommendedName>
        <fullName evidence="16 22">Glycoprotein-N-acetylgalactosamine 3-beta-galactosyltransferase 1</fullName>
        <ecNumber evidence="5 22">2.4.1.122</ecNumber>
    </recommendedName>
</protein>
<evidence type="ECO:0000256" key="3">
    <source>
        <dbReference type="ARBA" id="ARBA00004922"/>
    </source>
</evidence>
<evidence type="ECO:0000313" key="25">
    <source>
        <dbReference type="Ensembl" id="ENSSHAP00000033513.1"/>
    </source>
</evidence>
<evidence type="ECO:0000256" key="23">
    <source>
        <dbReference type="SAM" id="MobiDB-lite"/>
    </source>
</evidence>
<comment type="catalytic activity">
    <reaction evidence="19">
        <text>a 3-O-[N-acetyl-alpha-D-galactosaminyl]-L-threonyl-[protein] + UDP-alpha-D-galactose = a 3-O-[beta-D-galactosyl-(1-&gt;3)-N-acetyl-alpha-D-galactosaminyl]-L-threonyl-[protein] + UDP + H(+)</text>
        <dbReference type="Rhea" id="RHEA:56196"/>
        <dbReference type="Rhea" id="RHEA-COMP:11689"/>
        <dbReference type="Rhea" id="RHEA-COMP:13923"/>
        <dbReference type="ChEBI" id="CHEBI:15378"/>
        <dbReference type="ChEBI" id="CHEBI:58223"/>
        <dbReference type="ChEBI" id="CHEBI:66914"/>
        <dbReference type="ChEBI" id="CHEBI:87075"/>
        <dbReference type="ChEBI" id="CHEBI:137950"/>
    </reaction>
    <physiologicalReaction direction="left-to-right" evidence="19">
        <dbReference type="Rhea" id="RHEA:56197"/>
    </physiologicalReaction>
</comment>
<dbReference type="GO" id="GO:0016020">
    <property type="term" value="C:membrane"/>
    <property type="evidence" value="ECO:0007669"/>
    <property type="project" value="UniProtKB-SubCell"/>
</dbReference>
<reference evidence="25 26" key="1">
    <citation type="journal article" date="2011" name="Proc. Natl. Acad. Sci. U.S.A.">
        <title>Genetic diversity and population structure of the endangered marsupial Sarcophilus harrisii (Tasmanian devil).</title>
        <authorList>
            <person name="Miller W."/>
            <person name="Hayes V.M."/>
            <person name="Ratan A."/>
            <person name="Petersen D.C."/>
            <person name="Wittekindt N.E."/>
            <person name="Miller J."/>
            <person name="Walenz B."/>
            <person name="Knight J."/>
            <person name="Qi J."/>
            <person name="Zhao F."/>
            <person name="Wang Q."/>
            <person name="Bedoya-Reina O.C."/>
            <person name="Katiyar N."/>
            <person name="Tomsho L.P."/>
            <person name="Kasson L.M."/>
            <person name="Hardie R.A."/>
            <person name="Woodbridge P."/>
            <person name="Tindall E.A."/>
            <person name="Bertelsen M.F."/>
            <person name="Dixon D."/>
            <person name="Pyecroft S."/>
            <person name="Helgen K.M."/>
            <person name="Lesk A.M."/>
            <person name="Pringle T.H."/>
            <person name="Patterson N."/>
            <person name="Zhang Y."/>
            <person name="Kreiss A."/>
            <person name="Woods G.M."/>
            <person name="Jones M.E."/>
            <person name="Schuster S.C."/>
        </authorList>
    </citation>
    <scope>NUCLEOTIDE SEQUENCE [LARGE SCALE GENOMIC DNA]</scope>
</reference>
<evidence type="ECO:0000256" key="22">
    <source>
        <dbReference type="RuleBase" id="RU364049"/>
    </source>
</evidence>